<dbReference type="Proteomes" id="UP000249645">
    <property type="component" value="Unassembled WGS sequence"/>
</dbReference>
<evidence type="ECO:0000313" key="2">
    <source>
        <dbReference type="Proteomes" id="UP000249645"/>
    </source>
</evidence>
<gene>
    <name evidence="1" type="ORF">DI598_19185</name>
</gene>
<dbReference type="AlphaFoldDB" id="A0A2W5EF28"/>
<comment type="caution">
    <text evidence="1">The sequence shown here is derived from an EMBL/GenBank/DDBJ whole genome shotgun (WGS) entry which is preliminary data.</text>
</comment>
<sequence length="48" mass="5565">MFLNAGLDKFLHYMPMPKMEGEMAKVFDAFMTLKWLMPFVGFFEIVGG</sequence>
<reference evidence="1 2" key="1">
    <citation type="submission" date="2017-11" db="EMBL/GenBank/DDBJ databases">
        <title>Infants hospitalized years apart are colonized by the same room-sourced microbial strains.</title>
        <authorList>
            <person name="Brooks B."/>
            <person name="Olm M.R."/>
            <person name="Firek B.A."/>
            <person name="Baker R."/>
            <person name="Thomas B.C."/>
            <person name="Morowitz M.J."/>
            <person name="Banfield J.F."/>
        </authorList>
    </citation>
    <scope>NUCLEOTIDE SEQUENCE [LARGE SCALE GENOMIC DNA]</scope>
    <source>
        <strain evidence="1">S2_009_000_R2_76</strain>
    </source>
</reference>
<organism evidence="1 2">
    <name type="scientific">Pseudopedobacter saltans</name>
    <dbReference type="NCBI Taxonomy" id="151895"/>
    <lineage>
        <taxon>Bacteria</taxon>
        <taxon>Pseudomonadati</taxon>
        <taxon>Bacteroidota</taxon>
        <taxon>Sphingobacteriia</taxon>
        <taxon>Sphingobacteriales</taxon>
        <taxon>Sphingobacteriaceae</taxon>
        <taxon>Pseudopedobacter</taxon>
    </lineage>
</organism>
<proteinExistence type="predicted"/>
<dbReference type="EMBL" id="QFOI01000596">
    <property type="protein sequence ID" value="PZP40644.1"/>
    <property type="molecule type" value="Genomic_DNA"/>
</dbReference>
<accession>A0A2W5EF28</accession>
<feature type="non-terminal residue" evidence="1">
    <location>
        <position position="48"/>
    </location>
</feature>
<evidence type="ECO:0000313" key="1">
    <source>
        <dbReference type="EMBL" id="PZP40644.1"/>
    </source>
</evidence>
<name>A0A2W5EF28_9SPHI</name>
<protein>
    <submittedName>
        <fullName evidence="1">DoxX family protein</fullName>
    </submittedName>
</protein>